<feature type="domain" description="WW" evidence="5">
    <location>
        <begin position="368"/>
        <end position="402"/>
    </location>
</feature>
<dbReference type="CDD" id="cd02440">
    <property type="entry name" value="AdoMet_MTases"/>
    <property type="match status" value="1"/>
</dbReference>
<dbReference type="Pfam" id="PF08242">
    <property type="entry name" value="Methyltransf_12"/>
    <property type="match status" value="1"/>
</dbReference>
<dbReference type="InterPro" id="IPR056686">
    <property type="entry name" value="DUF7784"/>
</dbReference>
<feature type="domain" description="WW" evidence="5">
    <location>
        <begin position="535"/>
        <end position="568"/>
    </location>
</feature>
<evidence type="ECO:0000313" key="7">
    <source>
        <dbReference type="Proteomes" id="UP000789508"/>
    </source>
</evidence>
<feature type="compositionally biased region" description="Polar residues" evidence="4">
    <location>
        <begin position="337"/>
        <end position="346"/>
    </location>
</feature>
<dbReference type="GO" id="GO:0032259">
    <property type="term" value="P:methylation"/>
    <property type="evidence" value="ECO:0007669"/>
    <property type="project" value="UniProtKB-KW"/>
</dbReference>
<keyword evidence="3" id="KW-0808">Transferase</keyword>
<keyword evidence="2" id="KW-0489">Methyltransferase</keyword>
<feature type="region of interest" description="Disordered" evidence="4">
    <location>
        <begin position="315"/>
        <end position="377"/>
    </location>
</feature>
<dbReference type="Pfam" id="PF25006">
    <property type="entry name" value="DUF7783"/>
    <property type="match status" value="1"/>
</dbReference>
<dbReference type="InterPro" id="IPR036020">
    <property type="entry name" value="WW_dom_sf"/>
</dbReference>
<dbReference type="PANTHER" id="PTHR22809:SF11">
    <property type="entry name" value="TRNA N(3)-METHYLCYTIDINE METHYLTRANSFERASE METTL2"/>
    <property type="match status" value="1"/>
</dbReference>
<dbReference type="InterPro" id="IPR026113">
    <property type="entry name" value="METTL2/6/8-like"/>
</dbReference>
<evidence type="ECO:0000313" key="6">
    <source>
        <dbReference type="EMBL" id="CAG8600330.1"/>
    </source>
</evidence>
<feature type="region of interest" description="Disordered" evidence="4">
    <location>
        <begin position="916"/>
        <end position="951"/>
    </location>
</feature>
<name>A0A9N9CE79_9GLOM</name>
<dbReference type="EMBL" id="CAJVPS010004167">
    <property type="protein sequence ID" value="CAG8600330.1"/>
    <property type="molecule type" value="Genomic_DNA"/>
</dbReference>
<keyword evidence="7" id="KW-1185">Reference proteome</keyword>
<dbReference type="InterPro" id="IPR013217">
    <property type="entry name" value="Methyltransf_12"/>
</dbReference>
<dbReference type="InterPro" id="IPR056685">
    <property type="entry name" value="DUF7783"/>
</dbReference>
<evidence type="ECO:0000256" key="2">
    <source>
        <dbReference type="ARBA" id="ARBA00022603"/>
    </source>
</evidence>
<dbReference type="SUPFAM" id="SSF51045">
    <property type="entry name" value="WW domain"/>
    <property type="match status" value="2"/>
</dbReference>
<evidence type="ECO:0000256" key="4">
    <source>
        <dbReference type="SAM" id="MobiDB-lite"/>
    </source>
</evidence>
<feature type="domain" description="WW" evidence="5">
    <location>
        <begin position="285"/>
        <end position="318"/>
    </location>
</feature>
<feature type="region of interest" description="Disordered" evidence="4">
    <location>
        <begin position="751"/>
        <end position="772"/>
    </location>
</feature>
<dbReference type="SUPFAM" id="SSF53335">
    <property type="entry name" value="S-adenosyl-L-methionine-dependent methyltransferases"/>
    <property type="match status" value="1"/>
</dbReference>
<dbReference type="Proteomes" id="UP000789508">
    <property type="component" value="Unassembled WGS sequence"/>
</dbReference>
<evidence type="ECO:0000256" key="1">
    <source>
        <dbReference type="ARBA" id="ARBA00009725"/>
    </source>
</evidence>
<protein>
    <submittedName>
        <fullName evidence="6">8603_t:CDS:1</fullName>
    </submittedName>
</protein>
<proteinExistence type="inferred from homology"/>
<dbReference type="GO" id="GO:0052735">
    <property type="term" value="F:tRNA (cytidine-3-)-methyltransferase activity"/>
    <property type="evidence" value="ECO:0007669"/>
    <property type="project" value="TreeGrafter"/>
</dbReference>
<gene>
    <name evidence="6" type="ORF">ALEPTO_LOCUS8115</name>
</gene>
<dbReference type="PROSITE" id="PS50020">
    <property type="entry name" value="WW_DOMAIN_2"/>
    <property type="match status" value="3"/>
</dbReference>
<dbReference type="SMART" id="SM00456">
    <property type="entry name" value="WW"/>
    <property type="match status" value="3"/>
</dbReference>
<organism evidence="6 7">
    <name type="scientific">Ambispora leptoticha</name>
    <dbReference type="NCBI Taxonomy" id="144679"/>
    <lineage>
        <taxon>Eukaryota</taxon>
        <taxon>Fungi</taxon>
        <taxon>Fungi incertae sedis</taxon>
        <taxon>Mucoromycota</taxon>
        <taxon>Glomeromycotina</taxon>
        <taxon>Glomeromycetes</taxon>
        <taxon>Archaeosporales</taxon>
        <taxon>Ambisporaceae</taxon>
        <taxon>Ambispora</taxon>
    </lineage>
</organism>
<feature type="compositionally biased region" description="Low complexity" evidence="4">
    <location>
        <begin position="439"/>
        <end position="450"/>
    </location>
</feature>
<reference evidence="6" key="1">
    <citation type="submission" date="2021-06" db="EMBL/GenBank/DDBJ databases">
        <authorList>
            <person name="Kallberg Y."/>
            <person name="Tangrot J."/>
            <person name="Rosling A."/>
        </authorList>
    </citation>
    <scope>NUCLEOTIDE SEQUENCE</scope>
    <source>
        <strain evidence="6">FL130A</strain>
    </source>
</reference>
<feature type="non-terminal residue" evidence="6">
    <location>
        <position position="1"/>
    </location>
</feature>
<dbReference type="Pfam" id="PF00397">
    <property type="entry name" value="WW"/>
    <property type="match status" value="2"/>
</dbReference>
<accession>A0A9N9CE79</accession>
<feature type="compositionally biased region" description="Low complexity" evidence="4">
    <location>
        <begin position="322"/>
        <end position="336"/>
    </location>
</feature>
<dbReference type="CDD" id="cd00201">
    <property type="entry name" value="WW"/>
    <property type="match status" value="3"/>
</dbReference>
<dbReference type="Gene3D" id="2.20.70.10">
    <property type="match status" value="3"/>
</dbReference>
<evidence type="ECO:0000256" key="3">
    <source>
        <dbReference type="ARBA" id="ARBA00022679"/>
    </source>
</evidence>
<dbReference type="InterPro" id="IPR001202">
    <property type="entry name" value="WW_dom"/>
</dbReference>
<sequence length="983" mass="110341">MSSPTKDPCIEHSIIVESSEESINNNTDNKKKVSSVQDVRDGGGIDCFSSSSTTFGTRLLRNSDDVFNHNAWDNVIWDEDQEKYAQERISKQSNRLVTPEDQERYHAEAAEYWNAFYQKNENRFFKDRNWLKIEFPELHSTTIANSGPKRVFEIGCGAGNTLFPLLTINENTDLFIYACDFSSTAVEVVKNNPEFNPTNSRVFVWDLTSTDIPSCIQPESIDIIVLIFVLSALRPEEWKQAVENVYKMLKPGGLILFRDYGRYDMVQLRFKEGRMLSENFYVRGDGTRSDWITQETPDGEIFYYNVKTQESIWDLPADDNESVTTTRSTTRDNSSVHGGSSTNNHHNYTHRAGDSPRSGSISALRPPRQLPEDWIQQPTEDGTTYYYLNTKTQEIRWTYPGGGSNGDTMLGNGNNNGDDNMDYNEPSVTMNGTSHSTANNNVVESSPNNSDDIGEIKDEEANESLSSNNINHHHQHHRTNSSRVEEAVEQYKQVREEDNDEDDKESIASSKGSRLSVSTFDTYQHLKKDANGDEIQLPPNWGSKMTPQGRIYYFNKLTDETTWSLDNVDMDTGQLLTRDYGEYEDNDHHHEISDIIDEHHQMNKLHIQPMAALPTSPPQRLERIRIMLYASGTVEKESPAIRQNCTLKICHRHILTSLSKLVLSTKVASGVWPPPDAAQKMKNDTDEVLVAVRQFIQAAEHTVEIKLVDPQILESVNGGAWHGNNLPPNYPNNGTIVTNGKYSNGVAVDDDENKGDSMNGAPHHTRPTRSLTPDLLTSLDHISRTVAKAITLLLNHIRKTMAAPRGAIASNAAFAPQLIAQTRQVVTQTGQLLNLIEDINLEDLDETSQNSIKEFKIVKQALYNSIAGLVMCTQHATDPSTPHNAMEQVLTSTNLVDKSVKDVIIATKFLVEEKDEQDQRHMQASMKSSSNTTASTLIINDDSRKSNGNAEDLYEDIDSDYGIGLPTVPEGDVINQQSNNNIG</sequence>
<dbReference type="PANTHER" id="PTHR22809">
    <property type="entry name" value="METHYLTRANSFERASE-RELATED"/>
    <property type="match status" value="1"/>
</dbReference>
<feature type="region of interest" description="Disordered" evidence="4">
    <location>
        <begin position="493"/>
        <end position="513"/>
    </location>
</feature>
<comment type="similarity">
    <text evidence="1">Belongs to the methyltransferase superfamily. METL family.</text>
</comment>
<evidence type="ECO:0000259" key="5">
    <source>
        <dbReference type="PROSITE" id="PS50020"/>
    </source>
</evidence>
<dbReference type="Gene3D" id="3.40.50.150">
    <property type="entry name" value="Vaccinia Virus protein VP39"/>
    <property type="match status" value="1"/>
</dbReference>
<comment type="caution">
    <text evidence="6">The sequence shown here is derived from an EMBL/GenBank/DDBJ whole genome shotgun (WGS) entry which is preliminary data.</text>
</comment>
<feature type="compositionally biased region" description="Polar residues" evidence="4">
    <location>
        <begin position="925"/>
        <end position="938"/>
    </location>
</feature>
<feature type="region of interest" description="Disordered" evidence="4">
    <location>
        <begin position="431"/>
        <end position="454"/>
    </location>
</feature>
<dbReference type="Pfam" id="PF25008">
    <property type="entry name" value="DUF7784"/>
    <property type="match status" value="1"/>
</dbReference>
<dbReference type="InterPro" id="IPR029063">
    <property type="entry name" value="SAM-dependent_MTases_sf"/>
</dbReference>
<dbReference type="AlphaFoldDB" id="A0A9N9CE79"/>
<dbReference type="OrthoDB" id="417697at2759"/>